<dbReference type="Pfam" id="PF22381">
    <property type="entry name" value="Staph_reg_Sar_Rot"/>
    <property type="match status" value="1"/>
</dbReference>
<dbReference type="PATRIC" id="fig|445710.3.peg.3798"/>
<keyword evidence="4" id="KW-0238">DNA-binding</keyword>
<keyword evidence="5" id="KW-0804">Transcription</keyword>
<protein>
    <recommendedName>
        <fullName evidence="10">HTH marR-type domain-containing protein</fullName>
    </recommendedName>
</protein>
<dbReference type="InterPro" id="IPR039422">
    <property type="entry name" value="MarR/SlyA-like"/>
</dbReference>
<dbReference type="SMART" id="SM00347">
    <property type="entry name" value="HTH_MARR"/>
    <property type="match status" value="1"/>
</dbReference>
<evidence type="ECO:0000313" key="8">
    <source>
        <dbReference type="EMBL" id="AND71255.1"/>
    </source>
</evidence>
<reference evidence="8 9" key="1">
    <citation type="submission" date="2016-02" db="EMBL/GenBank/DDBJ databases">
        <title>Complete genome sequencing and analysis of ATSB10, Dyella thiooxydans isolated from rhizosphere soil of sunflower (Helianthus annuus L.).</title>
        <authorList>
            <person name="Lee Y."/>
            <person name="Hwangbo K."/>
            <person name="Chung H."/>
            <person name="Yoo J."/>
            <person name="Kim K.Y."/>
            <person name="Sa T.M."/>
            <person name="Um Y."/>
            <person name="Madhaiyan M."/>
        </authorList>
    </citation>
    <scope>NUCLEOTIDE SEQUENCE [LARGE SCALE GENOMIC DNA]</scope>
    <source>
        <strain evidence="8 9">ATSB10</strain>
    </source>
</reference>
<evidence type="ECO:0000313" key="9">
    <source>
        <dbReference type="Proteomes" id="UP000077255"/>
    </source>
</evidence>
<gene>
    <name evidence="8" type="ORF">ATSB10_38010</name>
</gene>
<dbReference type="InterPro" id="IPR000835">
    <property type="entry name" value="HTH_MarR-typ"/>
</dbReference>
<keyword evidence="3" id="KW-0805">Transcription regulation</keyword>
<dbReference type="GO" id="GO:0003700">
    <property type="term" value="F:DNA-binding transcription factor activity"/>
    <property type="evidence" value="ECO:0007669"/>
    <property type="project" value="InterPro"/>
</dbReference>
<evidence type="ECO:0008006" key="10">
    <source>
        <dbReference type="Google" id="ProtNLM"/>
    </source>
</evidence>
<proteinExistence type="predicted"/>
<evidence type="ECO:0000256" key="1">
    <source>
        <dbReference type="ARBA" id="ARBA00004496"/>
    </source>
</evidence>
<dbReference type="PANTHER" id="PTHR33164:SF5">
    <property type="entry name" value="ORGANIC HYDROPEROXIDE RESISTANCE TRANSCRIPTIONAL REGULATOR"/>
    <property type="match status" value="1"/>
</dbReference>
<evidence type="ECO:0000256" key="3">
    <source>
        <dbReference type="ARBA" id="ARBA00023015"/>
    </source>
</evidence>
<dbReference type="Proteomes" id="UP000077255">
    <property type="component" value="Chromosome"/>
</dbReference>
<dbReference type="PROSITE" id="PS50995">
    <property type="entry name" value="HTH_MARR_2"/>
    <property type="match status" value="1"/>
</dbReference>
<dbReference type="InterPro" id="IPR036390">
    <property type="entry name" value="WH_DNA-bd_sf"/>
</dbReference>
<dbReference type="GO" id="GO:0005737">
    <property type="term" value="C:cytoplasm"/>
    <property type="evidence" value="ECO:0007669"/>
    <property type="project" value="UniProtKB-SubCell"/>
</dbReference>
<dbReference type="KEGG" id="dtx:ATSB10_38010"/>
<dbReference type="AlphaFoldDB" id="A0A161JDG3"/>
<evidence type="ECO:0000256" key="5">
    <source>
        <dbReference type="ARBA" id="ARBA00023163"/>
    </source>
</evidence>
<feature type="domain" description="HTH marR-type" evidence="6">
    <location>
        <begin position="42"/>
        <end position="176"/>
    </location>
</feature>
<dbReference type="InterPro" id="IPR055166">
    <property type="entry name" value="Transc_reg_Sar_Rot_HTH"/>
</dbReference>
<evidence type="ECO:0000259" key="7">
    <source>
        <dbReference type="PROSITE" id="PS51118"/>
    </source>
</evidence>
<dbReference type="EMBL" id="CP014841">
    <property type="protein sequence ID" value="AND71255.1"/>
    <property type="molecule type" value="Genomic_DNA"/>
</dbReference>
<dbReference type="Gene3D" id="1.10.10.10">
    <property type="entry name" value="Winged helix-like DNA-binding domain superfamily/Winged helix DNA-binding domain"/>
    <property type="match status" value="1"/>
</dbReference>
<dbReference type="GO" id="GO:0006950">
    <property type="term" value="P:response to stress"/>
    <property type="evidence" value="ECO:0007669"/>
    <property type="project" value="TreeGrafter"/>
</dbReference>
<keyword evidence="9" id="KW-1185">Reference proteome</keyword>
<dbReference type="InterPro" id="IPR036388">
    <property type="entry name" value="WH-like_DNA-bd_sf"/>
</dbReference>
<evidence type="ECO:0000259" key="6">
    <source>
        <dbReference type="PROSITE" id="PS50995"/>
    </source>
</evidence>
<evidence type="ECO:0000256" key="2">
    <source>
        <dbReference type="ARBA" id="ARBA00022490"/>
    </source>
</evidence>
<comment type="subcellular location">
    <subcellularLocation>
        <location evidence="1">Cytoplasm</location>
    </subcellularLocation>
</comment>
<evidence type="ECO:0000256" key="4">
    <source>
        <dbReference type="ARBA" id="ARBA00023125"/>
    </source>
</evidence>
<name>A0A161JDG3_9GAMM</name>
<sequence length="180" mass="20213">MKPMARTGRHDLSASPVWATLPPMPRRPALPAPDPQPPLCLKQHLCFALYAASNQMTRLARPMLDELGLTYPQYLVMLVLWEHGTRTVGEIGEALLLDSGTLTPLLKRMEANGLLARRRDPEDERRVRVALSPRGRVLKQRAAGLPSYMRCQVELPPARMDQLRDQLLALVEAMHPRAAD</sequence>
<feature type="domain" description="HTH hxlR-type" evidence="7">
    <location>
        <begin position="46"/>
        <end position="157"/>
    </location>
</feature>
<dbReference type="PROSITE" id="PS51118">
    <property type="entry name" value="HTH_HXLR"/>
    <property type="match status" value="1"/>
</dbReference>
<accession>A0A161JDG3</accession>
<dbReference type="InterPro" id="IPR002577">
    <property type="entry name" value="HTH_HxlR"/>
</dbReference>
<dbReference type="SUPFAM" id="SSF46785">
    <property type="entry name" value="Winged helix' DNA-binding domain"/>
    <property type="match status" value="1"/>
</dbReference>
<dbReference type="FunFam" id="1.10.10.10:FF:000163">
    <property type="entry name" value="MarR family transcriptional regulator"/>
    <property type="match status" value="1"/>
</dbReference>
<dbReference type="PANTHER" id="PTHR33164">
    <property type="entry name" value="TRANSCRIPTIONAL REGULATOR, MARR FAMILY"/>
    <property type="match status" value="1"/>
</dbReference>
<keyword evidence="2" id="KW-0963">Cytoplasm</keyword>
<organism evidence="8 9">
    <name type="scientific">Dyella thiooxydans</name>
    <dbReference type="NCBI Taxonomy" id="445710"/>
    <lineage>
        <taxon>Bacteria</taxon>
        <taxon>Pseudomonadati</taxon>
        <taxon>Pseudomonadota</taxon>
        <taxon>Gammaproteobacteria</taxon>
        <taxon>Lysobacterales</taxon>
        <taxon>Rhodanobacteraceae</taxon>
        <taxon>Dyella</taxon>
    </lineage>
</organism>
<dbReference type="GO" id="GO:0003677">
    <property type="term" value="F:DNA binding"/>
    <property type="evidence" value="ECO:0007669"/>
    <property type="project" value="UniProtKB-KW"/>
</dbReference>
<dbReference type="STRING" id="445710.ATSB10_38010"/>